<evidence type="ECO:0000256" key="1">
    <source>
        <dbReference type="SAM" id="Phobius"/>
    </source>
</evidence>
<dbReference type="InterPro" id="IPR000620">
    <property type="entry name" value="EamA_dom"/>
</dbReference>
<comment type="caution">
    <text evidence="3">The sequence shown here is derived from an EMBL/GenBank/DDBJ whole genome shotgun (WGS) entry which is preliminary data.</text>
</comment>
<dbReference type="AlphaFoldDB" id="A0A9D5QCR5"/>
<keyword evidence="1" id="KW-0812">Transmembrane</keyword>
<sequence>MKALLSDWRVLSGIAILGWGAWGIVSKLALEKLDWRIFLLLSSLIAFPFVFAVGIEPMLKMWAPDTLPRLGRYIFLGTLAILPVVFVVGLGPFLGMRFGHTPIPFNRYFLYACVAGLGANVATLAFNRALQVGGRANVVVPLTSQYVLVVVLFSTIFLKEPLTWKRIVGVVAAIIAIIFLSL</sequence>
<feature type="transmembrane region" description="Helical" evidence="1">
    <location>
        <begin position="33"/>
        <end position="53"/>
    </location>
</feature>
<feature type="transmembrane region" description="Helical" evidence="1">
    <location>
        <begin position="138"/>
        <end position="158"/>
    </location>
</feature>
<accession>A0A9D5QCR5</accession>
<dbReference type="InterPro" id="IPR037185">
    <property type="entry name" value="EmrE-like"/>
</dbReference>
<reference evidence="3" key="1">
    <citation type="submission" date="2019-11" db="EMBL/GenBank/DDBJ databases">
        <title>Microbial mats filling the niche in hypersaline microbial mats.</title>
        <authorList>
            <person name="Wong H.L."/>
            <person name="Macleod F.I."/>
            <person name="White R.A. III"/>
            <person name="Burns B.P."/>
        </authorList>
    </citation>
    <scope>NUCLEOTIDE SEQUENCE</scope>
    <source>
        <strain evidence="3">Bin_327</strain>
    </source>
</reference>
<dbReference type="Pfam" id="PF00892">
    <property type="entry name" value="EamA"/>
    <property type="match status" value="1"/>
</dbReference>
<organism evidence="3 4">
    <name type="scientific">candidate division WOR-3 bacterium</name>
    <dbReference type="NCBI Taxonomy" id="2052148"/>
    <lineage>
        <taxon>Bacteria</taxon>
        <taxon>Bacteria division WOR-3</taxon>
    </lineage>
</organism>
<dbReference type="Proteomes" id="UP000630660">
    <property type="component" value="Unassembled WGS sequence"/>
</dbReference>
<feature type="transmembrane region" description="Helical" evidence="1">
    <location>
        <begin position="108"/>
        <end position="126"/>
    </location>
</feature>
<proteinExistence type="predicted"/>
<feature type="transmembrane region" description="Helical" evidence="1">
    <location>
        <begin position="73"/>
        <end position="96"/>
    </location>
</feature>
<evidence type="ECO:0000259" key="2">
    <source>
        <dbReference type="Pfam" id="PF00892"/>
    </source>
</evidence>
<protein>
    <submittedName>
        <fullName evidence="3">EamA family transporter</fullName>
    </submittedName>
</protein>
<name>A0A9D5QCR5_UNCW3</name>
<evidence type="ECO:0000313" key="4">
    <source>
        <dbReference type="Proteomes" id="UP000630660"/>
    </source>
</evidence>
<keyword evidence="1" id="KW-0472">Membrane</keyword>
<feature type="transmembrane region" description="Helical" evidence="1">
    <location>
        <begin position="164"/>
        <end position="181"/>
    </location>
</feature>
<dbReference type="SUPFAM" id="SSF103481">
    <property type="entry name" value="Multidrug resistance efflux transporter EmrE"/>
    <property type="match status" value="1"/>
</dbReference>
<dbReference type="Gene3D" id="1.10.3730.20">
    <property type="match status" value="1"/>
</dbReference>
<gene>
    <name evidence="3" type="ORF">GF359_06475</name>
</gene>
<keyword evidence="1" id="KW-1133">Transmembrane helix</keyword>
<dbReference type="EMBL" id="WJKJ01000214">
    <property type="protein sequence ID" value="MBD3364844.1"/>
    <property type="molecule type" value="Genomic_DNA"/>
</dbReference>
<dbReference type="GO" id="GO:0016020">
    <property type="term" value="C:membrane"/>
    <property type="evidence" value="ECO:0007669"/>
    <property type="project" value="InterPro"/>
</dbReference>
<feature type="domain" description="EamA" evidence="2">
    <location>
        <begin position="95"/>
        <end position="181"/>
    </location>
</feature>
<evidence type="ECO:0000313" key="3">
    <source>
        <dbReference type="EMBL" id="MBD3364844.1"/>
    </source>
</evidence>